<feature type="binding site" evidence="6">
    <location>
        <position position="209"/>
    </location>
    <ligand>
        <name>Mg(2+)</name>
        <dbReference type="ChEBI" id="CHEBI:18420"/>
        <label>1</label>
        <note>catalytic</note>
    </ligand>
</feature>
<evidence type="ECO:0000256" key="6">
    <source>
        <dbReference type="PIRSR" id="PIRSR600760-2"/>
    </source>
</evidence>
<dbReference type="PRINTS" id="PR00377">
    <property type="entry name" value="IMPHPHTASES"/>
</dbReference>
<dbReference type="InterPro" id="IPR000760">
    <property type="entry name" value="Inositol_monophosphatase-like"/>
</dbReference>
<evidence type="ECO:0000256" key="2">
    <source>
        <dbReference type="ARBA" id="ARBA00001946"/>
    </source>
</evidence>
<reference evidence="9 11" key="1">
    <citation type="submission" date="2017-10" db="EMBL/GenBank/DDBJ databases">
        <title>Genomics of the genus Arcobacter.</title>
        <authorList>
            <person name="Perez-Cataluna A."/>
            <person name="Figueras M.J."/>
        </authorList>
    </citation>
    <scope>NUCLEOTIDE SEQUENCE [LARGE SCALE GENOMIC DNA]</scope>
    <source>
        <strain evidence="9 11">CECT 7835</strain>
    </source>
</reference>
<feature type="binding site" evidence="6">
    <location>
        <position position="62"/>
    </location>
    <ligand>
        <name>Mg(2+)</name>
        <dbReference type="ChEBI" id="CHEBI:18420"/>
        <label>1</label>
        <note>catalytic</note>
    </ligand>
</feature>
<keyword evidence="5 6" id="KW-0460">Magnesium</keyword>
<dbReference type="Pfam" id="PF00459">
    <property type="entry name" value="Inositol_P"/>
    <property type="match status" value="1"/>
</dbReference>
<dbReference type="GO" id="GO:0046854">
    <property type="term" value="P:phosphatidylinositol phosphate biosynthetic process"/>
    <property type="evidence" value="ECO:0007669"/>
    <property type="project" value="InterPro"/>
</dbReference>
<sequence length="257" mass="29070">MKEKLVEIIKEAGKLLKEGYFSNKEVNFKAKKDLVTKYDVAVENYLKKEFLKEFTDFNIIAEESDNTNIEFNNSIIIDPIDGTTNFVNQVPHTCISVGVYKDKKPFIGIVYNPILDELYEAQIGQGAFLNGEKLEVSKENDFQKSLLATGFPYSNSTNQDDLNDVIEKIRVILPRCQDIRRLGSAAIDLCFIARGTYEGYYEMNLKAWDVSAGIIILQEAGGKFTSLTGSEYTLFEDKYIVASNGLIHDELVELLNQ</sequence>
<dbReference type="EMBL" id="CP031217">
    <property type="protein sequence ID" value="AXH11557.1"/>
    <property type="molecule type" value="Genomic_DNA"/>
</dbReference>
<dbReference type="RefSeq" id="WP_114840434.1">
    <property type="nucleotide sequence ID" value="NZ_CP031217.1"/>
</dbReference>
<keyword evidence="4 7" id="KW-0378">Hydrolase</keyword>
<evidence type="ECO:0000256" key="4">
    <source>
        <dbReference type="ARBA" id="ARBA00022801"/>
    </source>
</evidence>
<dbReference type="GO" id="GO:0006020">
    <property type="term" value="P:inositol metabolic process"/>
    <property type="evidence" value="ECO:0007669"/>
    <property type="project" value="TreeGrafter"/>
</dbReference>
<evidence type="ECO:0000313" key="9">
    <source>
        <dbReference type="EMBL" id="RXK08963.1"/>
    </source>
</evidence>
<dbReference type="GO" id="GO:0008934">
    <property type="term" value="F:inositol monophosphate 1-phosphatase activity"/>
    <property type="evidence" value="ECO:0007669"/>
    <property type="project" value="InterPro"/>
</dbReference>
<dbReference type="FunFam" id="3.30.540.10:FF:000003">
    <property type="entry name" value="Inositol-1-monophosphatase"/>
    <property type="match status" value="1"/>
</dbReference>
<evidence type="ECO:0000313" key="8">
    <source>
        <dbReference type="EMBL" id="AXH11557.1"/>
    </source>
</evidence>
<name>A0AAX2A7H7_9BACT</name>
<dbReference type="PANTHER" id="PTHR20854">
    <property type="entry name" value="INOSITOL MONOPHOSPHATASE"/>
    <property type="match status" value="1"/>
</dbReference>
<dbReference type="EMBL" id="PDKM01000009">
    <property type="protein sequence ID" value="RXK08963.1"/>
    <property type="molecule type" value="Genomic_DNA"/>
</dbReference>
<evidence type="ECO:0000256" key="3">
    <source>
        <dbReference type="ARBA" id="ARBA00022723"/>
    </source>
</evidence>
<dbReference type="CDD" id="cd01639">
    <property type="entry name" value="IMPase"/>
    <property type="match status" value="1"/>
</dbReference>
<dbReference type="EC" id="3.1.3.25" evidence="7"/>
<dbReference type="Proteomes" id="UP000253850">
    <property type="component" value="Chromosome"/>
</dbReference>
<comment type="catalytic activity">
    <reaction evidence="1 7">
        <text>a myo-inositol phosphate + H2O = myo-inositol + phosphate</text>
        <dbReference type="Rhea" id="RHEA:24056"/>
        <dbReference type="ChEBI" id="CHEBI:15377"/>
        <dbReference type="ChEBI" id="CHEBI:17268"/>
        <dbReference type="ChEBI" id="CHEBI:43474"/>
        <dbReference type="ChEBI" id="CHEBI:84139"/>
        <dbReference type="EC" id="3.1.3.25"/>
    </reaction>
</comment>
<dbReference type="Gene3D" id="3.30.540.10">
    <property type="entry name" value="Fructose-1,6-Bisphosphatase, subunit A, domain 1"/>
    <property type="match status" value="1"/>
</dbReference>
<proteinExistence type="inferred from homology"/>
<dbReference type="GO" id="GO:0046872">
    <property type="term" value="F:metal ion binding"/>
    <property type="evidence" value="ECO:0007669"/>
    <property type="project" value="UniProtKB-KW"/>
</dbReference>
<dbReference type="Gene3D" id="3.40.190.80">
    <property type="match status" value="1"/>
</dbReference>
<dbReference type="Proteomes" id="UP000289193">
    <property type="component" value="Unassembled WGS sequence"/>
</dbReference>
<dbReference type="PANTHER" id="PTHR20854:SF4">
    <property type="entry name" value="INOSITOL-1-MONOPHOSPHATASE-RELATED"/>
    <property type="match status" value="1"/>
</dbReference>
<keyword evidence="3 6" id="KW-0479">Metal-binding</keyword>
<comment type="cofactor">
    <cofactor evidence="2 6 7">
        <name>Mg(2+)</name>
        <dbReference type="ChEBI" id="CHEBI:18420"/>
    </cofactor>
</comment>
<evidence type="ECO:0000256" key="7">
    <source>
        <dbReference type="RuleBase" id="RU364068"/>
    </source>
</evidence>
<feature type="binding site" evidence="6">
    <location>
        <position position="78"/>
    </location>
    <ligand>
        <name>Mg(2+)</name>
        <dbReference type="ChEBI" id="CHEBI:18420"/>
        <label>1</label>
        <note>catalytic</note>
    </ligand>
</feature>
<dbReference type="KEGG" id="hbv:ABIV_0536"/>
<evidence type="ECO:0000256" key="5">
    <source>
        <dbReference type="ARBA" id="ARBA00022842"/>
    </source>
</evidence>
<protein>
    <recommendedName>
        <fullName evidence="7">Inositol-1-monophosphatase</fullName>
        <ecNumber evidence="7">3.1.3.25</ecNumber>
    </recommendedName>
</protein>
<dbReference type="InterPro" id="IPR020552">
    <property type="entry name" value="Inositol_monoPase_Li-sen"/>
</dbReference>
<dbReference type="AlphaFoldDB" id="A0AAX2A7H7"/>
<dbReference type="GO" id="GO:0007165">
    <property type="term" value="P:signal transduction"/>
    <property type="evidence" value="ECO:0007669"/>
    <property type="project" value="TreeGrafter"/>
</dbReference>
<keyword evidence="11" id="KW-1185">Reference proteome</keyword>
<accession>A0AAX2A7H7</accession>
<feature type="binding site" evidence="6">
    <location>
        <position position="80"/>
    </location>
    <ligand>
        <name>Mg(2+)</name>
        <dbReference type="ChEBI" id="CHEBI:18420"/>
        <label>1</label>
        <note>catalytic</note>
    </ligand>
</feature>
<evidence type="ECO:0000256" key="1">
    <source>
        <dbReference type="ARBA" id="ARBA00001033"/>
    </source>
</evidence>
<comment type="similarity">
    <text evidence="7">Belongs to the inositol monophosphatase superfamily.</text>
</comment>
<dbReference type="SUPFAM" id="SSF56655">
    <property type="entry name" value="Carbohydrate phosphatase"/>
    <property type="match status" value="1"/>
</dbReference>
<evidence type="ECO:0000313" key="11">
    <source>
        <dbReference type="Proteomes" id="UP000289193"/>
    </source>
</evidence>
<reference evidence="8 10" key="2">
    <citation type="submission" date="2018-07" db="EMBL/GenBank/DDBJ databases">
        <title>Complete genome of the Arcobacter bivalviorum type strain LMG 26154.</title>
        <authorList>
            <person name="Miller W.G."/>
            <person name="Yee E."/>
            <person name="Bono J.L."/>
        </authorList>
    </citation>
    <scope>NUCLEOTIDE SEQUENCE [LARGE SCALE GENOMIC DNA]</scope>
    <source>
        <strain evidence="8 10">LMG 26154</strain>
    </source>
</reference>
<dbReference type="PRINTS" id="PR00378">
    <property type="entry name" value="LIIMPHPHTASE"/>
</dbReference>
<gene>
    <name evidence="8" type="primary">suhB</name>
    <name evidence="8" type="ORF">ABIV_0536</name>
    <name evidence="9" type="ORF">CRV05_12600</name>
</gene>
<dbReference type="InterPro" id="IPR033942">
    <property type="entry name" value="IMPase"/>
</dbReference>
<evidence type="ECO:0000313" key="10">
    <source>
        <dbReference type="Proteomes" id="UP000253850"/>
    </source>
</evidence>
<organism evidence="9 11">
    <name type="scientific">Halarcobacter bivalviorum</name>
    <dbReference type="NCBI Taxonomy" id="663364"/>
    <lineage>
        <taxon>Bacteria</taxon>
        <taxon>Pseudomonadati</taxon>
        <taxon>Campylobacterota</taxon>
        <taxon>Epsilonproteobacteria</taxon>
        <taxon>Campylobacterales</taxon>
        <taxon>Arcobacteraceae</taxon>
        <taxon>Halarcobacter</taxon>
    </lineage>
</organism>
<feature type="binding site" evidence="6">
    <location>
        <position position="81"/>
    </location>
    <ligand>
        <name>Mg(2+)</name>
        <dbReference type="ChEBI" id="CHEBI:18420"/>
        <label>1</label>
        <note>catalytic</note>
    </ligand>
</feature>